<protein>
    <submittedName>
        <fullName evidence="1">Trimeric LpxA family protein</fullName>
    </submittedName>
</protein>
<evidence type="ECO:0000313" key="2">
    <source>
        <dbReference type="Proteomes" id="UP000018211"/>
    </source>
</evidence>
<proteinExistence type="predicted"/>
<dbReference type="InterPro" id="IPR051159">
    <property type="entry name" value="Hexapeptide_acetyltransf"/>
</dbReference>
<gene>
    <name evidence="1" type="ORF">VIBNISOn1_480033</name>
</gene>
<dbReference type="SUPFAM" id="SSF51161">
    <property type="entry name" value="Trimeric LpxA-like enzymes"/>
    <property type="match status" value="1"/>
</dbReference>
<name>A0AAV2VU30_9VIBR</name>
<evidence type="ECO:0000313" key="1">
    <source>
        <dbReference type="EMBL" id="CCO48234.1"/>
    </source>
</evidence>
<accession>A0AAV2VU30</accession>
<dbReference type="Gene3D" id="2.160.10.10">
    <property type="entry name" value="Hexapeptide repeat proteins"/>
    <property type="match status" value="1"/>
</dbReference>
<comment type="caution">
    <text evidence="1">The sequence shown here is derived from an EMBL/GenBank/DDBJ whole genome shotgun (WGS) entry which is preliminary data.</text>
</comment>
<dbReference type="PANTHER" id="PTHR23416:SF78">
    <property type="entry name" value="LIPOPOLYSACCHARIDE BIOSYNTHESIS O-ACETYL TRANSFERASE WBBJ-RELATED"/>
    <property type="match status" value="1"/>
</dbReference>
<dbReference type="InterPro" id="IPR011004">
    <property type="entry name" value="Trimer_LpxA-like_sf"/>
</dbReference>
<organism evidence="1 2">
    <name type="scientific">Vibrio nigripulchritudo SOn1</name>
    <dbReference type="NCBI Taxonomy" id="1238450"/>
    <lineage>
        <taxon>Bacteria</taxon>
        <taxon>Pseudomonadati</taxon>
        <taxon>Pseudomonadota</taxon>
        <taxon>Gammaproteobacteria</taxon>
        <taxon>Vibrionales</taxon>
        <taxon>Vibrionaceae</taxon>
        <taxon>Vibrio</taxon>
    </lineage>
</organism>
<dbReference type="InterPro" id="IPR001451">
    <property type="entry name" value="Hexapep"/>
</dbReference>
<reference evidence="1 2" key="1">
    <citation type="journal article" date="2013" name="ISME J.">
        <title>Comparative genomics of pathogenic lineages of Vibrio nigripulchritudo identifies virulence-associated traits.</title>
        <authorList>
            <person name="Goudenege D."/>
            <person name="Labreuche Y."/>
            <person name="Krin E."/>
            <person name="Ansquer D."/>
            <person name="Mangenot S."/>
            <person name="Calteau A."/>
            <person name="Medigue C."/>
            <person name="Mazel D."/>
            <person name="Polz M.F."/>
            <person name="Le Roux F."/>
        </authorList>
    </citation>
    <scope>NUCLEOTIDE SEQUENCE [LARGE SCALE GENOMIC DNA]</scope>
    <source>
        <strain evidence="1 2">SOn1</strain>
    </source>
</reference>
<dbReference type="AlphaFoldDB" id="A0AAV2VU30"/>
<dbReference type="RefSeq" id="WP_022612779.1">
    <property type="nucleotide sequence ID" value="NZ_LK391965.1"/>
</dbReference>
<dbReference type="Proteomes" id="UP000018211">
    <property type="component" value="Unassembled WGS sequence"/>
</dbReference>
<dbReference type="EMBL" id="CAOF01000140">
    <property type="protein sequence ID" value="CCO48234.1"/>
    <property type="molecule type" value="Genomic_DNA"/>
</dbReference>
<dbReference type="Pfam" id="PF14602">
    <property type="entry name" value="Hexapep_2"/>
    <property type="match status" value="1"/>
</dbReference>
<dbReference type="PANTHER" id="PTHR23416">
    <property type="entry name" value="SIALIC ACID SYNTHASE-RELATED"/>
    <property type="match status" value="1"/>
</dbReference>
<sequence>MSLVKPLAKIYLYCRAIPKSILFNFWYLPFSQAIRLPIVVSHRVRILRLSGKLDIPKSAKTGKIRFGFGQVQVADSLRSRMLWSLGESGKITLGERVKIGTGCKLFVDGALNIRSRTNLTGESTIVCEKEVHIGESCLISWQTIIMDTDFHPIFDTKQDTRLNPNSSVSIGNNTWLGARVTMNKGTSIGSNCVVATSTHIHKPFNQDDIILGGNPARVIGSMKDKHFTD</sequence>